<dbReference type="EMBL" id="CAJVQA010003004">
    <property type="protein sequence ID" value="CAG8563315.1"/>
    <property type="molecule type" value="Genomic_DNA"/>
</dbReference>
<evidence type="ECO:0000256" key="1">
    <source>
        <dbReference type="SAM" id="Coils"/>
    </source>
</evidence>
<proteinExistence type="predicted"/>
<accession>A0A9N9FWY0</accession>
<dbReference type="AlphaFoldDB" id="A0A9N9FWY0"/>
<organism evidence="2 3">
    <name type="scientific">Cetraspora pellucida</name>
    <dbReference type="NCBI Taxonomy" id="1433469"/>
    <lineage>
        <taxon>Eukaryota</taxon>
        <taxon>Fungi</taxon>
        <taxon>Fungi incertae sedis</taxon>
        <taxon>Mucoromycota</taxon>
        <taxon>Glomeromycotina</taxon>
        <taxon>Glomeromycetes</taxon>
        <taxon>Diversisporales</taxon>
        <taxon>Gigasporaceae</taxon>
        <taxon>Cetraspora</taxon>
    </lineage>
</organism>
<protein>
    <submittedName>
        <fullName evidence="2">14721_t:CDS:1</fullName>
    </submittedName>
</protein>
<comment type="caution">
    <text evidence="2">The sequence shown here is derived from an EMBL/GenBank/DDBJ whole genome shotgun (WGS) entry which is preliminary data.</text>
</comment>
<keyword evidence="3" id="KW-1185">Reference proteome</keyword>
<reference evidence="2" key="1">
    <citation type="submission" date="2021-06" db="EMBL/GenBank/DDBJ databases">
        <authorList>
            <person name="Kallberg Y."/>
            <person name="Tangrot J."/>
            <person name="Rosling A."/>
        </authorList>
    </citation>
    <scope>NUCLEOTIDE SEQUENCE</scope>
    <source>
        <strain evidence="2">FL966</strain>
    </source>
</reference>
<evidence type="ECO:0000313" key="3">
    <source>
        <dbReference type="Proteomes" id="UP000789759"/>
    </source>
</evidence>
<dbReference type="Proteomes" id="UP000789759">
    <property type="component" value="Unassembled WGS sequence"/>
</dbReference>
<sequence length="95" mass="11565">MKVKVELEESGSIDKNQLQFKDDYEYIAYLTNKISELEWQLEDQQQEILELKRKVHEYCEEIIRMNSLYQGKCEENKNLINQWSSQHCNQHKQIQ</sequence>
<name>A0A9N9FWY0_9GLOM</name>
<evidence type="ECO:0000313" key="2">
    <source>
        <dbReference type="EMBL" id="CAG8563315.1"/>
    </source>
</evidence>
<gene>
    <name evidence="2" type="ORF">CPELLU_LOCUS5305</name>
</gene>
<keyword evidence="1" id="KW-0175">Coiled coil</keyword>
<feature type="coiled-coil region" evidence="1">
    <location>
        <begin position="27"/>
        <end position="61"/>
    </location>
</feature>